<protein>
    <submittedName>
        <fullName evidence="3">DUF2147 domain-containing protein</fullName>
    </submittedName>
</protein>
<evidence type="ECO:0000256" key="1">
    <source>
        <dbReference type="SAM" id="SignalP"/>
    </source>
</evidence>
<keyword evidence="4" id="KW-1185">Reference proteome</keyword>
<dbReference type="Gene3D" id="2.40.128.520">
    <property type="match status" value="1"/>
</dbReference>
<keyword evidence="1" id="KW-0732">Signal</keyword>
<dbReference type="InterPro" id="IPR019223">
    <property type="entry name" value="DUF2147"/>
</dbReference>
<evidence type="ECO:0000313" key="3">
    <source>
        <dbReference type="EMBL" id="MBE1162574.1"/>
    </source>
</evidence>
<dbReference type="RefSeq" id="WP_192557413.1">
    <property type="nucleotide sequence ID" value="NZ_JACZZA010000014.1"/>
</dbReference>
<feature type="chain" id="PRO_5047131064" evidence="1">
    <location>
        <begin position="28"/>
        <end position="153"/>
    </location>
</feature>
<gene>
    <name evidence="3" type="ORF">IGX34_19495</name>
</gene>
<dbReference type="Proteomes" id="UP000651010">
    <property type="component" value="Unassembled WGS sequence"/>
</dbReference>
<dbReference type="Pfam" id="PF09917">
    <property type="entry name" value="DUF2147"/>
    <property type="match status" value="1"/>
</dbReference>
<feature type="signal peptide" evidence="1">
    <location>
        <begin position="1"/>
        <end position="27"/>
    </location>
</feature>
<name>A0ABR9GEU3_9GAMM</name>
<evidence type="ECO:0000259" key="2">
    <source>
        <dbReference type="Pfam" id="PF09917"/>
    </source>
</evidence>
<dbReference type="PANTHER" id="PTHR36919:SF3">
    <property type="entry name" value="BLL5882 PROTEIN"/>
    <property type="match status" value="1"/>
</dbReference>
<comment type="caution">
    <text evidence="3">The sequence shown here is derived from an EMBL/GenBank/DDBJ whole genome shotgun (WGS) entry which is preliminary data.</text>
</comment>
<dbReference type="PANTHER" id="PTHR36919">
    <property type="entry name" value="BLR1215 PROTEIN"/>
    <property type="match status" value="1"/>
</dbReference>
<feature type="domain" description="DUF2147" evidence="2">
    <location>
        <begin position="34"/>
        <end position="151"/>
    </location>
</feature>
<sequence length="153" mass="16564">MKYLSKPGLPQFALAACLLLSSAVAWAANDSPVGTWQQVDDKTGKVKSIIQITDNGGELQGKVQQVLISDDGPHPVCKKCDGDKKDQPIEGMTIMWGVHQDGDNWDGGKILDPQSGTVYKVKLSLADGGQKLDVHGYVGFSLLGRSQIWTRQQ</sequence>
<dbReference type="EMBL" id="JACZZA010000014">
    <property type="protein sequence ID" value="MBE1162574.1"/>
    <property type="molecule type" value="Genomic_DNA"/>
</dbReference>
<dbReference type="PROSITE" id="PS51257">
    <property type="entry name" value="PROKAR_LIPOPROTEIN"/>
    <property type="match status" value="1"/>
</dbReference>
<organism evidence="3 4">
    <name type="scientific">Dyella acidiphila</name>
    <dbReference type="NCBI Taxonomy" id="2775866"/>
    <lineage>
        <taxon>Bacteria</taxon>
        <taxon>Pseudomonadati</taxon>
        <taxon>Pseudomonadota</taxon>
        <taxon>Gammaproteobacteria</taxon>
        <taxon>Lysobacterales</taxon>
        <taxon>Rhodanobacteraceae</taxon>
        <taxon>Dyella</taxon>
    </lineage>
</organism>
<reference evidence="3 4" key="1">
    <citation type="submission" date="2020-09" db="EMBL/GenBank/DDBJ databases">
        <title>Dyella sp. 7MK23 isolated from forest soil.</title>
        <authorList>
            <person name="Fu J."/>
        </authorList>
    </citation>
    <scope>NUCLEOTIDE SEQUENCE [LARGE SCALE GENOMIC DNA]</scope>
    <source>
        <strain evidence="3 4">7MK23</strain>
    </source>
</reference>
<accession>A0ABR9GEU3</accession>
<evidence type="ECO:0000313" key="4">
    <source>
        <dbReference type="Proteomes" id="UP000651010"/>
    </source>
</evidence>
<proteinExistence type="predicted"/>